<dbReference type="EMBL" id="JBHGVX010000003">
    <property type="protein sequence ID" value="KAL1797293.1"/>
    <property type="molecule type" value="Genomic_DNA"/>
</dbReference>
<dbReference type="InterPro" id="IPR036291">
    <property type="entry name" value="NAD(P)-bd_dom_sf"/>
</dbReference>
<accession>A0ABR3UML4</accession>
<dbReference type="Gene3D" id="3.90.25.10">
    <property type="entry name" value="UDP-galactose 4-epimerase, domain 1"/>
    <property type="match status" value="1"/>
</dbReference>
<dbReference type="Proteomes" id="UP001578633">
    <property type="component" value="Chromosome 3"/>
</dbReference>
<keyword evidence="3" id="KW-0560">Oxidoreductase</keyword>
<feature type="domain" description="NmrA-like" evidence="4">
    <location>
        <begin position="76"/>
        <end position="346"/>
    </location>
</feature>
<sequence length="386" mass="42578">MCVVFGPILEYQTAWLARKIVVGLQRRGSFFSPTGTINLGGPLLNYYIVLTFCVHIPFKATKILCDILQAIEMSSTVVAVAGGSGKLGRAIVESIVNAGGFTVFVLSREATGDARLQGTDAKILAINYNKPDSIVEVLEKNRIDTVISTLGSMSGIEPEMALIEAANRSTVTKRYIPSTWGIKYTPEVAKIFSMAEGKIAYLNALEKTSLQYTSVINGFFLDYYVEPHVKSYLTGLTLAIDIANKAAAIPGSGNVPVVFTYSFDIGKFVAALLGQSSWEKESYIIGDKITLNEFLAIAEEARGTKFEATYDSLEKLRSYQVTELPSHPPMYPYFPKQMLQGMCAVFGILFEEGFFDLKPQKSLNDQFPEIETRKVRDLVNEAWKGK</sequence>
<reference evidence="5 6" key="1">
    <citation type="submission" date="2024-09" db="EMBL/GenBank/DDBJ databases">
        <title>T2T genomes of carrot and Alternaria dauci and their utility for understanding host-pathogen interaction during carrot leaf blight disease.</title>
        <authorList>
            <person name="Liu W."/>
            <person name="Xu S."/>
            <person name="Ou C."/>
            <person name="Liu X."/>
            <person name="Zhuang F."/>
            <person name="Deng X.W."/>
        </authorList>
    </citation>
    <scope>NUCLEOTIDE SEQUENCE [LARGE SCALE GENOMIC DNA]</scope>
    <source>
        <strain evidence="5 6">A2016</strain>
    </source>
</reference>
<evidence type="ECO:0000259" key="4">
    <source>
        <dbReference type="Pfam" id="PF05368"/>
    </source>
</evidence>
<comment type="similarity">
    <text evidence="1">Belongs to the NmrA-type oxidoreductase family. Isoflavone reductase subfamily.</text>
</comment>
<keyword evidence="6" id="KW-1185">Reference proteome</keyword>
<comment type="caution">
    <text evidence="5">The sequence shown here is derived from an EMBL/GenBank/DDBJ whole genome shotgun (WGS) entry which is preliminary data.</text>
</comment>
<evidence type="ECO:0000313" key="5">
    <source>
        <dbReference type="EMBL" id="KAL1797293.1"/>
    </source>
</evidence>
<dbReference type="Pfam" id="PF05368">
    <property type="entry name" value="NmrA"/>
    <property type="match status" value="1"/>
</dbReference>
<dbReference type="RefSeq" id="XP_069307877.1">
    <property type="nucleotide sequence ID" value="XM_069450045.1"/>
</dbReference>
<evidence type="ECO:0000256" key="2">
    <source>
        <dbReference type="ARBA" id="ARBA00022857"/>
    </source>
</evidence>
<dbReference type="InterPro" id="IPR008030">
    <property type="entry name" value="NmrA-like"/>
</dbReference>
<protein>
    <recommendedName>
        <fullName evidence="4">NmrA-like domain-containing protein</fullName>
    </recommendedName>
</protein>
<proteinExistence type="inferred from homology"/>
<organism evidence="5 6">
    <name type="scientific">Alternaria dauci</name>
    <dbReference type="NCBI Taxonomy" id="48095"/>
    <lineage>
        <taxon>Eukaryota</taxon>
        <taxon>Fungi</taxon>
        <taxon>Dikarya</taxon>
        <taxon>Ascomycota</taxon>
        <taxon>Pezizomycotina</taxon>
        <taxon>Dothideomycetes</taxon>
        <taxon>Pleosporomycetidae</taxon>
        <taxon>Pleosporales</taxon>
        <taxon>Pleosporineae</taxon>
        <taxon>Pleosporaceae</taxon>
        <taxon>Alternaria</taxon>
        <taxon>Alternaria sect. Porri</taxon>
    </lineage>
</organism>
<dbReference type="InterPro" id="IPR051609">
    <property type="entry name" value="NmrA/Isoflavone_reductase-like"/>
</dbReference>
<keyword evidence="2" id="KW-0521">NADP</keyword>
<dbReference type="PANTHER" id="PTHR47706:SF4">
    <property type="entry name" value="NMRA-LIKE DOMAIN-CONTAINING PROTEIN"/>
    <property type="match status" value="1"/>
</dbReference>
<dbReference type="Gene3D" id="3.40.50.720">
    <property type="entry name" value="NAD(P)-binding Rossmann-like Domain"/>
    <property type="match status" value="1"/>
</dbReference>
<dbReference type="GeneID" id="96084221"/>
<evidence type="ECO:0000256" key="1">
    <source>
        <dbReference type="ARBA" id="ARBA00005725"/>
    </source>
</evidence>
<dbReference type="SUPFAM" id="SSF51735">
    <property type="entry name" value="NAD(P)-binding Rossmann-fold domains"/>
    <property type="match status" value="1"/>
</dbReference>
<dbReference type="PANTHER" id="PTHR47706">
    <property type="entry name" value="NMRA-LIKE FAMILY PROTEIN"/>
    <property type="match status" value="1"/>
</dbReference>
<name>A0ABR3UML4_9PLEO</name>
<evidence type="ECO:0000256" key="3">
    <source>
        <dbReference type="ARBA" id="ARBA00023002"/>
    </source>
</evidence>
<gene>
    <name evidence="5" type="ORF">ACET3X_003899</name>
</gene>
<evidence type="ECO:0000313" key="6">
    <source>
        <dbReference type="Proteomes" id="UP001578633"/>
    </source>
</evidence>